<feature type="active site" description="Proton donor/acceptor" evidence="7">
    <location>
        <position position="112"/>
    </location>
</feature>
<dbReference type="SUPFAM" id="SSF141523">
    <property type="entry name" value="L,D-transpeptidase catalytic domain-like"/>
    <property type="match status" value="1"/>
</dbReference>
<gene>
    <name evidence="10" type="ORF">NP165_17465</name>
</gene>
<keyword evidence="8" id="KW-0732">Signal</keyword>
<feature type="signal peptide" evidence="8">
    <location>
        <begin position="1"/>
        <end position="19"/>
    </location>
</feature>
<dbReference type="CDD" id="cd16913">
    <property type="entry name" value="YkuD_like"/>
    <property type="match status" value="1"/>
</dbReference>
<dbReference type="Gene3D" id="2.40.440.10">
    <property type="entry name" value="L,D-transpeptidase catalytic domain-like"/>
    <property type="match status" value="1"/>
</dbReference>
<keyword evidence="4 7" id="KW-0133">Cell shape</keyword>
<keyword evidence="6 7" id="KW-0961">Cell wall biogenesis/degradation</keyword>
<evidence type="ECO:0000313" key="11">
    <source>
        <dbReference type="Proteomes" id="UP001058602"/>
    </source>
</evidence>
<evidence type="ECO:0000256" key="2">
    <source>
        <dbReference type="ARBA" id="ARBA00005992"/>
    </source>
</evidence>
<comment type="pathway">
    <text evidence="1 7">Cell wall biogenesis; peptidoglycan biosynthesis.</text>
</comment>
<dbReference type="PANTHER" id="PTHR36699">
    <property type="entry name" value="LD-TRANSPEPTIDASE"/>
    <property type="match status" value="1"/>
</dbReference>
<dbReference type="EMBL" id="CP102097">
    <property type="protein sequence ID" value="UUM32087.1"/>
    <property type="molecule type" value="Genomic_DNA"/>
</dbReference>
<organism evidence="10 11">
    <name type="scientific">Vibrio japonicus</name>
    <dbReference type="NCBI Taxonomy" id="1824638"/>
    <lineage>
        <taxon>Bacteria</taxon>
        <taxon>Pseudomonadati</taxon>
        <taxon>Pseudomonadota</taxon>
        <taxon>Gammaproteobacteria</taxon>
        <taxon>Vibrionales</taxon>
        <taxon>Vibrionaceae</taxon>
        <taxon>Vibrio</taxon>
    </lineage>
</organism>
<evidence type="ECO:0000256" key="6">
    <source>
        <dbReference type="ARBA" id="ARBA00023316"/>
    </source>
</evidence>
<evidence type="ECO:0000256" key="4">
    <source>
        <dbReference type="ARBA" id="ARBA00022960"/>
    </source>
</evidence>
<feature type="chain" id="PRO_5047390495" evidence="8">
    <location>
        <begin position="20"/>
        <end position="159"/>
    </location>
</feature>
<evidence type="ECO:0000256" key="1">
    <source>
        <dbReference type="ARBA" id="ARBA00004752"/>
    </source>
</evidence>
<feature type="domain" description="L,D-TPase catalytic" evidence="9">
    <location>
        <begin position="22"/>
        <end position="158"/>
    </location>
</feature>
<feature type="active site" description="Nucleophile" evidence="7">
    <location>
        <position position="134"/>
    </location>
</feature>
<comment type="similarity">
    <text evidence="2">Belongs to the YkuD family.</text>
</comment>
<dbReference type="Pfam" id="PF03734">
    <property type="entry name" value="YkuD"/>
    <property type="match status" value="1"/>
</dbReference>
<dbReference type="PANTHER" id="PTHR36699:SF1">
    <property type="entry name" value="L,D-TRANSPEPTIDASE YAFK-RELATED"/>
    <property type="match status" value="1"/>
</dbReference>
<dbReference type="Proteomes" id="UP001058602">
    <property type="component" value="Chromosome 2"/>
</dbReference>
<evidence type="ECO:0000256" key="5">
    <source>
        <dbReference type="ARBA" id="ARBA00022984"/>
    </source>
</evidence>
<evidence type="ECO:0000313" key="10">
    <source>
        <dbReference type="EMBL" id="UUM32087.1"/>
    </source>
</evidence>
<accession>A0ABY5LJ69</accession>
<protein>
    <submittedName>
        <fullName evidence="10">L,D-transpeptidase family protein</fullName>
    </submittedName>
</protein>
<keyword evidence="5 7" id="KW-0573">Peptidoglycan synthesis</keyword>
<sequence length="159" mass="18384">MKRKLALLFTILLSLPSWANVDLIKVDKSKRRMYLLDGDQVIKEFRIALGKQPKGHKVKEGDQRTPEGLYVLDHILEESRYYRSVNISYPNAQDRENARRFNVNPGGNIKIHGLKNGETKSANFIQSFDWTDGCIALTNQEMDEFIELIDLGTPIEIYW</sequence>
<evidence type="ECO:0000259" key="9">
    <source>
        <dbReference type="PROSITE" id="PS52029"/>
    </source>
</evidence>
<dbReference type="PROSITE" id="PS52029">
    <property type="entry name" value="LD_TPASE"/>
    <property type="match status" value="1"/>
</dbReference>
<reference evidence="10" key="1">
    <citation type="submission" date="2022-07" db="EMBL/GenBank/DDBJ databases">
        <title>Complete genome of Vibrio japonicus strain JCM 31412T and phylogenomic assessment of the Nereis clade of the genus Vibrio.</title>
        <authorList>
            <person name="Shlafstein M.D."/>
            <person name="Emsley S.A."/>
            <person name="Ushijima B."/>
            <person name="Videau P."/>
            <person name="Saw J.H."/>
        </authorList>
    </citation>
    <scope>NUCLEOTIDE SEQUENCE</scope>
    <source>
        <strain evidence="10">JCM 31412</strain>
    </source>
</reference>
<evidence type="ECO:0000256" key="8">
    <source>
        <dbReference type="SAM" id="SignalP"/>
    </source>
</evidence>
<evidence type="ECO:0000256" key="3">
    <source>
        <dbReference type="ARBA" id="ARBA00022679"/>
    </source>
</evidence>
<evidence type="ECO:0000256" key="7">
    <source>
        <dbReference type="PROSITE-ProRule" id="PRU01373"/>
    </source>
</evidence>
<keyword evidence="11" id="KW-1185">Reference proteome</keyword>
<dbReference type="InterPro" id="IPR038063">
    <property type="entry name" value="Transpep_catalytic_dom"/>
</dbReference>
<dbReference type="InterPro" id="IPR005490">
    <property type="entry name" value="LD_TPept_cat_dom"/>
</dbReference>
<proteinExistence type="inferred from homology"/>
<keyword evidence="3" id="KW-0808">Transferase</keyword>
<name>A0ABY5LJ69_9VIBR</name>